<keyword evidence="2" id="KW-0963">Cytoplasm</keyword>
<keyword evidence="4" id="KW-0159">Chromosome partition</keyword>
<protein>
    <submittedName>
        <fullName evidence="12">Integrase/recombinase XerC</fullName>
    </submittedName>
</protein>
<comment type="subcellular location">
    <subcellularLocation>
        <location evidence="1">Cytoplasm</location>
    </subcellularLocation>
</comment>
<dbReference type="PROSITE" id="PS51900">
    <property type="entry name" value="CB"/>
    <property type="match status" value="1"/>
</dbReference>
<proteinExistence type="predicted"/>
<dbReference type="GO" id="GO:0006310">
    <property type="term" value="P:DNA recombination"/>
    <property type="evidence" value="ECO:0007669"/>
    <property type="project" value="UniProtKB-KW"/>
</dbReference>
<dbReference type="InterPro" id="IPR011010">
    <property type="entry name" value="DNA_brk_join_enz"/>
</dbReference>
<dbReference type="InterPro" id="IPR050090">
    <property type="entry name" value="Tyrosine_recombinase_XerCD"/>
</dbReference>
<dbReference type="RefSeq" id="WP_130543540.1">
    <property type="nucleotide sequence ID" value="NZ_SGXA01000003.1"/>
</dbReference>
<keyword evidence="3" id="KW-0132">Cell division</keyword>
<accession>A0A4Q7MR04</accession>
<evidence type="ECO:0000313" key="13">
    <source>
        <dbReference type="Proteomes" id="UP000293874"/>
    </source>
</evidence>
<keyword evidence="5" id="KW-0229">DNA integration</keyword>
<dbReference type="Proteomes" id="UP000293874">
    <property type="component" value="Unassembled WGS sequence"/>
</dbReference>
<dbReference type="Gene3D" id="1.10.150.130">
    <property type="match status" value="1"/>
</dbReference>
<dbReference type="AlphaFoldDB" id="A0A4Q7MR04"/>
<evidence type="ECO:0000259" key="11">
    <source>
        <dbReference type="PROSITE" id="PS51900"/>
    </source>
</evidence>
<dbReference type="EMBL" id="SGXA01000003">
    <property type="protein sequence ID" value="RZS69179.1"/>
    <property type="molecule type" value="Genomic_DNA"/>
</dbReference>
<dbReference type="InterPro" id="IPR013762">
    <property type="entry name" value="Integrase-like_cat_sf"/>
</dbReference>
<evidence type="ECO:0000256" key="3">
    <source>
        <dbReference type="ARBA" id="ARBA00022618"/>
    </source>
</evidence>
<keyword evidence="13" id="KW-1185">Reference proteome</keyword>
<evidence type="ECO:0000256" key="9">
    <source>
        <dbReference type="PROSITE-ProRule" id="PRU01248"/>
    </source>
</evidence>
<dbReference type="InterPro" id="IPR010998">
    <property type="entry name" value="Integrase_recombinase_N"/>
</dbReference>
<evidence type="ECO:0000256" key="2">
    <source>
        <dbReference type="ARBA" id="ARBA00022490"/>
    </source>
</evidence>
<dbReference type="InterPro" id="IPR044068">
    <property type="entry name" value="CB"/>
</dbReference>
<dbReference type="Pfam" id="PF00589">
    <property type="entry name" value="Phage_integrase"/>
    <property type="match status" value="1"/>
</dbReference>
<dbReference type="GO" id="GO:0051301">
    <property type="term" value="P:cell division"/>
    <property type="evidence" value="ECO:0007669"/>
    <property type="project" value="UniProtKB-KW"/>
</dbReference>
<dbReference type="InterPro" id="IPR004107">
    <property type="entry name" value="Integrase_SAM-like_N"/>
</dbReference>
<dbReference type="SUPFAM" id="SSF56349">
    <property type="entry name" value="DNA breaking-rejoining enzymes"/>
    <property type="match status" value="1"/>
</dbReference>
<keyword evidence="7" id="KW-0233">DNA recombination</keyword>
<dbReference type="InterPro" id="IPR002104">
    <property type="entry name" value="Integrase_catalytic"/>
</dbReference>
<evidence type="ECO:0000259" key="10">
    <source>
        <dbReference type="PROSITE" id="PS51898"/>
    </source>
</evidence>
<evidence type="ECO:0000256" key="5">
    <source>
        <dbReference type="ARBA" id="ARBA00022908"/>
    </source>
</evidence>
<comment type="caution">
    <text evidence="12">The sequence shown here is derived from an EMBL/GenBank/DDBJ whole genome shotgun (WGS) entry which is preliminary data.</text>
</comment>
<organism evidence="12 13">
    <name type="scientific">Pseudobacter ginsenosidimutans</name>
    <dbReference type="NCBI Taxonomy" id="661488"/>
    <lineage>
        <taxon>Bacteria</taxon>
        <taxon>Pseudomonadati</taxon>
        <taxon>Bacteroidota</taxon>
        <taxon>Chitinophagia</taxon>
        <taxon>Chitinophagales</taxon>
        <taxon>Chitinophagaceae</taxon>
        <taxon>Pseudobacter</taxon>
    </lineage>
</organism>
<feature type="domain" description="Tyr recombinase" evidence="10">
    <location>
        <begin position="139"/>
        <end position="354"/>
    </location>
</feature>
<evidence type="ECO:0000256" key="4">
    <source>
        <dbReference type="ARBA" id="ARBA00022829"/>
    </source>
</evidence>
<keyword evidence="8" id="KW-0131">Cell cycle</keyword>
<dbReference type="PANTHER" id="PTHR30349:SF77">
    <property type="entry name" value="TYROSINE RECOMBINASE XERC"/>
    <property type="match status" value="1"/>
</dbReference>
<name>A0A4Q7MR04_9BACT</name>
<keyword evidence="6 9" id="KW-0238">DNA-binding</keyword>
<sequence>MANSQENTNDLPPHPAVTEFIAYLKGEKRSSAHTVEAYENDLSDFFQFLQFEKYVKRDKRGKIVVRESGYGLGIVELKAIRPDYVRSWVATLKNDEGYSPRTINRKISSLKSFFKYFLRMGQISKIPMDRVVSQKLSGRLPVYLGEEVVETLFNNLPAISERLHFGNLAEKDLELLKAEPARELAWLIMTEQLLLRLLYHAGIRRAELMGLKRQAIDKARGSLKVLGKGNKERLIPVNEDLMNAMLQYDKLKKDYLSGAARTAAGYKGNELLLVREDGKELSPSFVYTTVKKYLGEVTSQEKRSPHVLRHTFATHLTYHGASLDAVKELLGHSSLAATQVYTHNSIESLKEIHKQAHPKA</sequence>
<gene>
    <name evidence="12" type="ORF">EV199_5007</name>
</gene>
<dbReference type="GO" id="GO:0003677">
    <property type="term" value="F:DNA binding"/>
    <property type="evidence" value="ECO:0007669"/>
    <property type="project" value="UniProtKB-UniRule"/>
</dbReference>
<evidence type="ECO:0000256" key="7">
    <source>
        <dbReference type="ARBA" id="ARBA00023172"/>
    </source>
</evidence>
<dbReference type="PROSITE" id="PS51898">
    <property type="entry name" value="TYR_RECOMBINASE"/>
    <property type="match status" value="1"/>
</dbReference>
<dbReference type="GO" id="GO:0007059">
    <property type="term" value="P:chromosome segregation"/>
    <property type="evidence" value="ECO:0007669"/>
    <property type="project" value="UniProtKB-KW"/>
</dbReference>
<feature type="domain" description="Core-binding (CB)" evidence="11">
    <location>
        <begin position="11"/>
        <end position="118"/>
    </location>
</feature>
<dbReference type="GO" id="GO:0005737">
    <property type="term" value="C:cytoplasm"/>
    <property type="evidence" value="ECO:0007669"/>
    <property type="project" value="UniProtKB-SubCell"/>
</dbReference>
<evidence type="ECO:0000313" key="12">
    <source>
        <dbReference type="EMBL" id="RZS69179.1"/>
    </source>
</evidence>
<dbReference type="GO" id="GO:0015074">
    <property type="term" value="P:DNA integration"/>
    <property type="evidence" value="ECO:0007669"/>
    <property type="project" value="UniProtKB-KW"/>
</dbReference>
<evidence type="ECO:0000256" key="6">
    <source>
        <dbReference type="ARBA" id="ARBA00023125"/>
    </source>
</evidence>
<evidence type="ECO:0000256" key="1">
    <source>
        <dbReference type="ARBA" id="ARBA00004496"/>
    </source>
</evidence>
<evidence type="ECO:0000256" key="8">
    <source>
        <dbReference type="ARBA" id="ARBA00023306"/>
    </source>
</evidence>
<dbReference type="PANTHER" id="PTHR30349">
    <property type="entry name" value="PHAGE INTEGRASE-RELATED"/>
    <property type="match status" value="1"/>
</dbReference>
<reference evidence="12 13" key="1">
    <citation type="submission" date="2019-02" db="EMBL/GenBank/DDBJ databases">
        <title>Genomic Encyclopedia of Type Strains, Phase IV (KMG-IV): sequencing the most valuable type-strain genomes for metagenomic binning, comparative biology and taxonomic classification.</title>
        <authorList>
            <person name="Goeker M."/>
        </authorList>
    </citation>
    <scope>NUCLEOTIDE SEQUENCE [LARGE SCALE GENOMIC DNA]</scope>
    <source>
        <strain evidence="12 13">DSM 18116</strain>
    </source>
</reference>
<dbReference type="Pfam" id="PF02899">
    <property type="entry name" value="Phage_int_SAM_1"/>
    <property type="match status" value="2"/>
</dbReference>
<dbReference type="Gene3D" id="1.10.443.10">
    <property type="entry name" value="Intergrase catalytic core"/>
    <property type="match status" value="1"/>
</dbReference>